<dbReference type="EMBL" id="JAUSVX010000016">
    <property type="protein sequence ID" value="MDQ0473321.1"/>
    <property type="molecule type" value="Genomic_DNA"/>
</dbReference>
<gene>
    <name evidence="1" type="ORF">QO011_006357</name>
</gene>
<evidence type="ECO:0008006" key="3">
    <source>
        <dbReference type="Google" id="ProtNLM"/>
    </source>
</evidence>
<organism evidence="1 2">
    <name type="scientific">Labrys wisconsinensis</name>
    <dbReference type="NCBI Taxonomy" id="425677"/>
    <lineage>
        <taxon>Bacteria</taxon>
        <taxon>Pseudomonadati</taxon>
        <taxon>Pseudomonadota</taxon>
        <taxon>Alphaproteobacteria</taxon>
        <taxon>Hyphomicrobiales</taxon>
        <taxon>Xanthobacteraceae</taxon>
        <taxon>Labrys</taxon>
    </lineage>
</organism>
<proteinExistence type="predicted"/>
<comment type="caution">
    <text evidence="1">The sequence shown here is derived from an EMBL/GenBank/DDBJ whole genome shotgun (WGS) entry which is preliminary data.</text>
</comment>
<sequence>MSIEALPEAGTMPRLVPIRADDASDAAPVYLCPHVPKCAGSTVIDHMRALPDGRFAMMEKPERRAFDQGAAPMLATLSRARFLTGHYLPHAVARLFEGRPVREIALLRDPVGYFRSFYRFYRRQTRRRDRAEAMDFAFWYRCQRRNPVSHFLLSRYWRVGVLRELLMSEDQAFDLLSERLERFWFVGSYRHCDRLLASLSLAFDLPAEVEDRNVSSDAFTLPAPLEDRIRRENRLDQALYEAFADRLWQGGPVGSRPAALPPWPHKALSEARLCLARIERHLRT</sequence>
<dbReference type="Gene3D" id="3.40.50.300">
    <property type="entry name" value="P-loop containing nucleotide triphosphate hydrolases"/>
    <property type="match status" value="1"/>
</dbReference>
<dbReference type="InterPro" id="IPR027417">
    <property type="entry name" value="P-loop_NTPase"/>
</dbReference>
<protein>
    <recommendedName>
        <fullName evidence="3">Sulfotransferase family protein</fullName>
    </recommendedName>
</protein>
<dbReference type="RefSeq" id="WP_307281436.1">
    <property type="nucleotide sequence ID" value="NZ_JAUSVX010000016.1"/>
</dbReference>
<keyword evidence="2" id="KW-1185">Reference proteome</keyword>
<reference evidence="1 2" key="1">
    <citation type="submission" date="2023-07" db="EMBL/GenBank/DDBJ databases">
        <title>Genomic Encyclopedia of Type Strains, Phase IV (KMG-IV): sequencing the most valuable type-strain genomes for metagenomic binning, comparative biology and taxonomic classification.</title>
        <authorList>
            <person name="Goeker M."/>
        </authorList>
    </citation>
    <scope>NUCLEOTIDE SEQUENCE [LARGE SCALE GENOMIC DNA]</scope>
    <source>
        <strain evidence="1 2">DSM 19619</strain>
    </source>
</reference>
<evidence type="ECO:0000313" key="1">
    <source>
        <dbReference type="EMBL" id="MDQ0473321.1"/>
    </source>
</evidence>
<accession>A0ABU0JG96</accession>
<name>A0ABU0JG96_9HYPH</name>
<dbReference type="Proteomes" id="UP001242480">
    <property type="component" value="Unassembled WGS sequence"/>
</dbReference>
<dbReference type="SUPFAM" id="SSF52540">
    <property type="entry name" value="P-loop containing nucleoside triphosphate hydrolases"/>
    <property type="match status" value="1"/>
</dbReference>
<evidence type="ECO:0000313" key="2">
    <source>
        <dbReference type="Proteomes" id="UP001242480"/>
    </source>
</evidence>